<evidence type="ECO:0000256" key="8">
    <source>
        <dbReference type="SAM" id="MobiDB-lite"/>
    </source>
</evidence>
<dbReference type="SUPFAM" id="SSF56935">
    <property type="entry name" value="Porins"/>
    <property type="match status" value="1"/>
</dbReference>
<dbReference type="Proteomes" id="UP001327459">
    <property type="component" value="Chromosome"/>
</dbReference>
<protein>
    <submittedName>
        <fullName evidence="10">Outer membrane protein transport protein</fullName>
    </submittedName>
</protein>
<proteinExistence type="inferred from homology"/>
<evidence type="ECO:0000256" key="5">
    <source>
        <dbReference type="ARBA" id="ARBA00022729"/>
    </source>
</evidence>
<feature type="compositionally biased region" description="Polar residues" evidence="8">
    <location>
        <begin position="82"/>
        <end position="92"/>
    </location>
</feature>
<comment type="subcellular location">
    <subcellularLocation>
        <location evidence="1">Cell outer membrane</location>
        <topology evidence="1">Multi-pass membrane protein</topology>
    </subcellularLocation>
</comment>
<evidence type="ECO:0000256" key="4">
    <source>
        <dbReference type="ARBA" id="ARBA00022692"/>
    </source>
</evidence>
<evidence type="ECO:0000256" key="6">
    <source>
        <dbReference type="ARBA" id="ARBA00023136"/>
    </source>
</evidence>
<keyword evidence="7" id="KW-0998">Cell outer membrane</keyword>
<feature type="region of interest" description="Disordered" evidence="8">
    <location>
        <begin position="80"/>
        <end position="99"/>
    </location>
</feature>
<keyword evidence="6" id="KW-0472">Membrane</keyword>
<evidence type="ECO:0000256" key="7">
    <source>
        <dbReference type="ARBA" id="ARBA00023237"/>
    </source>
</evidence>
<reference evidence="10 11" key="1">
    <citation type="submission" date="2023-11" db="EMBL/GenBank/DDBJ databases">
        <title>MicrobeMod: A computational toolkit for identifying prokaryotic methylation and restriction-modification with nanopore sequencing.</title>
        <authorList>
            <person name="Crits-Christoph A."/>
            <person name="Kang S.C."/>
            <person name="Lee H."/>
            <person name="Ostrov N."/>
        </authorList>
    </citation>
    <scope>NUCLEOTIDE SEQUENCE [LARGE SCALE GENOMIC DNA]</scope>
    <source>
        <strain evidence="10 11">ATCC 49870</strain>
    </source>
</reference>
<gene>
    <name evidence="10" type="ORF">SR882_05630</name>
</gene>
<comment type="similarity">
    <text evidence="2">Belongs to the OmpP1/FadL family.</text>
</comment>
<sequence length="452" mass="48093">MTFKRTLLAAAITGATFAAGTAHATNGYFSHGFGVKSQGMAGGGVAFANNSAMVIATNPAGLTAVDNQVGFEISWFRPERGYSQTSGSQGNPQYDPGQPTGGMNVPTFPLPAAQADSDSERFIIPGLSASYALTENDSIGIAVYGNGGLNTDFAPDADTLAYTQMQGGTYDGGAAGVNLEQLFIAPTYARSFMDDKLSVGVSALIVRQKFRAKGIGGFGGYSTDAQNLSNNGHEKVWGYGGKVGVTFKPTDRITLGASYQSEVDTDNFDKYAGLFAEEGDFDIPSTWTVGLAAAVTDDWTVTFDYQRINYSDVKAVSNPSFEYLTSGEADKRLGGSNGAGFGWDDINVYKLGVQWQATPHLQLRAGWNRGDNPIGSDEVLFNTIAPGVMENHYTAGLSYSFDQNHEIHGAFMYAPEVSVTGVNPLTAGTGDEAQTTIRMKQYQATVGYTYKF</sequence>
<organism evidence="10 11">
    <name type="scientific">Guyparkeria halophila</name>
    <dbReference type="NCBI Taxonomy" id="47960"/>
    <lineage>
        <taxon>Bacteria</taxon>
        <taxon>Pseudomonadati</taxon>
        <taxon>Pseudomonadota</taxon>
        <taxon>Gammaproteobacteria</taxon>
        <taxon>Chromatiales</taxon>
        <taxon>Thioalkalibacteraceae</taxon>
        <taxon>Guyparkeria</taxon>
    </lineage>
</organism>
<keyword evidence="11" id="KW-1185">Reference proteome</keyword>
<feature type="chain" id="PRO_5046567022" evidence="9">
    <location>
        <begin position="25"/>
        <end position="452"/>
    </location>
</feature>
<evidence type="ECO:0000313" key="10">
    <source>
        <dbReference type="EMBL" id="WQH17386.1"/>
    </source>
</evidence>
<keyword evidence="3" id="KW-1134">Transmembrane beta strand</keyword>
<accession>A0ABZ0YYW2</accession>
<dbReference type="Gene3D" id="2.40.160.60">
    <property type="entry name" value="Outer membrane protein transport protein (OMPP1/FadL/TodX)"/>
    <property type="match status" value="1"/>
</dbReference>
<feature type="signal peptide" evidence="9">
    <location>
        <begin position="1"/>
        <end position="24"/>
    </location>
</feature>
<evidence type="ECO:0000256" key="9">
    <source>
        <dbReference type="SAM" id="SignalP"/>
    </source>
</evidence>
<keyword evidence="5 9" id="KW-0732">Signal</keyword>
<keyword evidence="4" id="KW-0812">Transmembrane</keyword>
<evidence type="ECO:0000256" key="3">
    <source>
        <dbReference type="ARBA" id="ARBA00022452"/>
    </source>
</evidence>
<dbReference type="InterPro" id="IPR005017">
    <property type="entry name" value="OMPP1/FadL/TodX"/>
</dbReference>
<dbReference type="EMBL" id="CP140153">
    <property type="protein sequence ID" value="WQH17386.1"/>
    <property type="molecule type" value="Genomic_DNA"/>
</dbReference>
<name>A0ABZ0YYW2_9GAMM</name>
<evidence type="ECO:0000256" key="1">
    <source>
        <dbReference type="ARBA" id="ARBA00004571"/>
    </source>
</evidence>
<dbReference type="PANTHER" id="PTHR35093">
    <property type="entry name" value="OUTER MEMBRANE PROTEIN NMB0088-RELATED"/>
    <property type="match status" value="1"/>
</dbReference>
<dbReference type="Pfam" id="PF03349">
    <property type="entry name" value="Toluene_X"/>
    <property type="match status" value="1"/>
</dbReference>
<evidence type="ECO:0000313" key="11">
    <source>
        <dbReference type="Proteomes" id="UP001327459"/>
    </source>
</evidence>
<dbReference type="PANTHER" id="PTHR35093:SF8">
    <property type="entry name" value="OUTER MEMBRANE PROTEIN NMB0088-RELATED"/>
    <property type="match status" value="1"/>
</dbReference>
<dbReference type="RefSeq" id="WP_322522355.1">
    <property type="nucleotide sequence ID" value="NZ_CP140153.1"/>
</dbReference>
<evidence type="ECO:0000256" key="2">
    <source>
        <dbReference type="ARBA" id="ARBA00008163"/>
    </source>
</evidence>